<comment type="caution">
    <text evidence="19">The sequence shown here is derived from an EMBL/GenBank/DDBJ whole genome shotgun (WGS) entry which is preliminary data.</text>
</comment>
<dbReference type="InterPro" id="IPR017938">
    <property type="entry name" value="Riboflavin_synthase-like_b-brl"/>
</dbReference>
<feature type="transmembrane region" description="Helical" evidence="17">
    <location>
        <begin position="238"/>
        <end position="256"/>
    </location>
</feature>
<evidence type="ECO:0000256" key="3">
    <source>
        <dbReference type="ARBA" id="ARBA00012668"/>
    </source>
</evidence>
<comment type="catalytic activity">
    <reaction evidence="15">
        <text>2 a Fe(II)-siderophore + NADP(+) + H(+) = 2 a Fe(III)-siderophore + NADPH</text>
        <dbReference type="Rhea" id="RHEA:28795"/>
        <dbReference type="Rhea" id="RHEA-COMP:11342"/>
        <dbReference type="Rhea" id="RHEA-COMP:11344"/>
        <dbReference type="ChEBI" id="CHEBI:15378"/>
        <dbReference type="ChEBI" id="CHEBI:29033"/>
        <dbReference type="ChEBI" id="CHEBI:29034"/>
        <dbReference type="ChEBI" id="CHEBI:57783"/>
        <dbReference type="ChEBI" id="CHEBI:58349"/>
        <dbReference type="EC" id="1.16.1.9"/>
    </reaction>
</comment>
<feature type="transmembrane region" description="Helical" evidence="17">
    <location>
        <begin position="289"/>
        <end position="311"/>
    </location>
</feature>
<keyword evidence="20" id="KW-1185">Reference proteome</keyword>
<evidence type="ECO:0000256" key="8">
    <source>
        <dbReference type="ARBA" id="ARBA00022827"/>
    </source>
</evidence>
<feature type="transmembrane region" description="Helical" evidence="17">
    <location>
        <begin position="50"/>
        <end position="74"/>
    </location>
</feature>
<sequence>MSLQLLPRDSFANEPGGSNYTATNGPSYTNQGQGQFNLDGTPRPGYIAKMYWAVIGAVLAFAFLLRFIDLLLAHQRLRSRSAKPRLFFIRAYASLTVVGRVLSYPTLPWIQRFPNLVHFPSTGRLIMALSYFGLLIGLCFYNLPRSTSAEWEQAGYRAAWLAITQIPLITLLSCRRLTVIAFLTGSSSSVSLNFFHRWVSRGFFMIAAIHMFYMMRYYESFNYLSYQLKTDPITKDGLRSFCILAWIVIVTSVRPIRHYLFELFFVNHIASVIAFLVILMRHTPTYAHVYLWISIGIIVADAALRWVLLFINNVSTRGLKYRATITSIADTDMMKISIPIAGSARLLRWKPGQFVNLSFPTYGPLMSHPFSVMSTSDDQSLEFIVKKKTGITRWIHKSAAARASSFNSSPESSYASDSLRSDKRGSTSYNSDAEMQSTAMSSLSGLTLPVLVDGPYGGSPRDLKQFASVLNVFAGVGATYGLPVARGLLLDAAKAKSVALKNIELVWIVRQYADVFAFKETLQLVSDAYDLCDKSIQLSIRIFVSDISSLPADGEDEEKSTENFPPCVTIVPGKPNIRHVLADAMTTASPFGELAVNVCGGLRLAADVKNSTAILLDARAAHTGSNGTAQSCYVHVEQFEG</sequence>
<evidence type="ECO:0000256" key="5">
    <source>
        <dbReference type="ARBA" id="ARBA00022475"/>
    </source>
</evidence>
<comment type="similarity">
    <text evidence="2">Belongs to the ferric reductase (FRE) family.</text>
</comment>
<proteinExistence type="inferred from homology"/>
<evidence type="ECO:0000256" key="9">
    <source>
        <dbReference type="ARBA" id="ARBA00022982"/>
    </source>
</evidence>
<keyword evidence="13 17" id="KW-0472">Membrane</keyword>
<evidence type="ECO:0000256" key="10">
    <source>
        <dbReference type="ARBA" id="ARBA00022989"/>
    </source>
</evidence>
<organism evidence="19 20">
    <name type="scientific">Myxozyma melibiosi</name>
    <dbReference type="NCBI Taxonomy" id="54550"/>
    <lineage>
        <taxon>Eukaryota</taxon>
        <taxon>Fungi</taxon>
        <taxon>Dikarya</taxon>
        <taxon>Ascomycota</taxon>
        <taxon>Saccharomycotina</taxon>
        <taxon>Lipomycetes</taxon>
        <taxon>Lipomycetales</taxon>
        <taxon>Lipomycetaceae</taxon>
        <taxon>Myxozyma</taxon>
    </lineage>
</organism>
<dbReference type="Pfam" id="PF08022">
    <property type="entry name" value="FAD_binding_8"/>
    <property type="match status" value="1"/>
</dbReference>
<keyword evidence="6" id="KW-0285">Flavoprotein</keyword>
<evidence type="ECO:0000259" key="18">
    <source>
        <dbReference type="PROSITE" id="PS51384"/>
    </source>
</evidence>
<keyword evidence="11" id="KW-0560">Oxidoreductase</keyword>
<dbReference type="Proteomes" id="UP001498771">
    <property type="component" value="Unassembled WGS sequence"/>
</dbReference>
<evidence type="ECO:0000256" key="2">
    <source>
        <dbReference type="ARBA" id="ARBA00006278"/>
    </source>
</evidence>
<dbReference type="Gene3D" id="3.40.50.80">
    <property type="entry name" value="Nucleotide-binding domain of ferredoxin-NADP reductase (FNR) module"/>
    <property type="match status" value="1"/>
</dbReference>
<dbReference type="SFLD" id="SFLDG01168">
    <property type="entry name" value="Ferric_reductase_subgroup_(FRE"/>
    <property type="match status" value="1"/>
</dbReference>
<keyword evidence="5" id="KW-1003">Cell membrane</keyword>
<evidence type="ECO:0000256" key="6">
    <source>
        <dbReference type="ARBA" id="ARBA00022630"/>
    </source>
</evidence>
<dbReference type="PROSITE" id="PS51384">
    <property type="entry name" value="FAD_FR"/>
    <property type="match status" value="1"/>
</dbReference>
<evidence type="ECO:0000256" key="12">
    <source>
        <dbReference type="ARBA" id="ARBA00023065"/>
    </source>
</evidence>
<evidence type="ECO:0000256" key="1">
    <source>
        <dbReference type="ARBA" id="ARBA00004651"/>
    </source>
</evidence>
<keyword evidence="7 17" id="KW-0812">Transmembrane</keyword>
<dbReference type="Pfam" id="PF01794">
    <property type="entry name" value="Ferric_reduct"/>
    <property type="match status" value="1"/>
</dbReference>
<dbReference type="Gene3D" id="2.40.30.10">
    <property type="entry name" value="Translation factors"/>
    <property type="match status" value="1"/>
</dbReference>
<feature type="transmembrane region" description="Helical" evidence="17">
    <location>
        <begin position="263"/>
        <end position="283"/>
    </location>
</feature>
<evidence type="ECO:0000256" key="4">
    <source>
        <dbReference type="ARBA" id="ARBA00022448"/>
    </source>
</evidence>
<feature type="domain" description="FAD-binding FR-type" evidence="18">
    <location>
        <begin position="311"/>
        <end position="462"/>
    </location>
</feature>
<dbReference type="GeneID" id="90038141"/>
<feature type="region of interest" description="Disordered" evidence="16">
    <location>
        <begin position="1"/>
        <end position="35"/>
    </location>
</feature>
<keyword evidence="9" id="KW-0249">Electron transport</keyword>
<keyword evidence="10 17" id="KW-1133">Transmembrane helix</keyword>
<comment type="subcellular location">
    <subcellularLocation>
        <location evidence="1">Cell membrane</location>
        <topology evidence="1">Multi-pass membrane protein</topology>
    </subcellularLocation>
</comment>
<keyword evidence="8" id="KW-0274">FAD</keyword>
<evidence type="ECO:0000256" key="17">
    <source>
        <dbReference type="SAM" id="Phobius"/>
    </source>
</evidence>
<dbReference type="Pfam" id="PF08030">
    <property type="entry name" value="NAD_binding_6"/>
    <property type="match status" value="1"/>
</dbReference>
<keyword evidence="12" id="KW-0406">Ion transport</keyword>
<dbReference type="InterPro" id="IPR013121">
    <property type="entry name" value="Fe_red_NAD-bd_6"/>
</dbReference>
<protein>
    <recommendedName>
        <fullName evidence="3">ferric-chelate reductase (NADPH)</fullName>
        <ecNumber evidence="3">1.16.1.9</ecNumber>
    </recommendedName>
</protein>
<feature type="compositionally biased region" description="Polar residues" evidence="16">
    <location>
        <begin position="16"/>
        <end position="35"/>
    </location>
</feature>
<keyword evidence="4" id="KW-0813">Transport</keyword>
<evidence type="ECO:0000256" key="7">
    <source>
        <dbReference type="ARBA" id="ARBA00022692"/>
    </source>
</evidence>
<feature type="region of interest" description="Disordered" evidence="16">
    <location>
        <begin position="406"/>
        <end position="431"/>
    </location>
</feature>
<dbReference type="EC" id="1.16.1.9" evidence="3"/>
<feature type="transmembrane region" description="Helical" evidence="17">
    <location>
        <begin position="86"/>
        <end position="105"/>
    </location>
</feature>
<keyword evidence="14" id="KW-0325">Glycoprotein</keyword>
<dbReference type="CDD" id="cd06186">
    <property type="entry name" value="NOX_Duox_like_FAD_NADP"/>
    <property type="match status" value="1"/>
</dbReference>
<evidence type="ECO:0000256" key="16">
    <source>
        <dbReference type="SAM" id="MobiDB-lite"/>
    </source>
</evidence>
<evidence type="ECO:0000313" key="20">
    <source>
        <dbReference type="Proteomes" id="UP001498771"/>
    </source>
</evidence>
<dbReference type="SUPFAM" id="SSF63380">
    <property type="entry name" value="Riboflavin synthase domain-like"/>
    <property type="match status" value="1"/>
</dbReference>
<evidence type="ECO:0000256" key="15">
    <source>
        <dbReference type="ARBA" id="ARBA00048483"/>
    </source>
</evidence>
<evidence type="ECO:0000256" key="13">
    <source>
        <dbReference type="ARBA" id="ARBA00023136"/>
    </source>
</evidence>
<evidence type="ECO:0000256" key="14">
    <source>
        <dbReference type="ARBA" id="ARBA00023180"/>
    </source>
</evidence>
<gene>
    <name evidence="19" type="ORF">BZA70DRAFT_278689</name>
</gene>
<evidence type="ECO:0000256" key="11">
    <source>
        <dbReference type="ARBA" id="ARBA00023002"/>
    </source>
</evidence>
<dbReference type="PANTHER" id="PTHR32361">
    <property type="entry name" value="FERRIC/CUPRIC REDUCTASE TRANSMEMBRANE COMPONENT"/>
    <property type="match status" value="1"/>
</dbReference>
<accession>A0ABR1F518</accession>
<feature type="transmembrane region" description="Helical" evidence="17">
    <location>
        <begin position="125"/>
        <end position="143"/>
    </location>
</feature>
<dbReference type="InterPro" id="IPR013112">
    <property type="entry name" value="FAD-bd_8"/>
</dbReference>
<dbReference type="PANTHER" id="PTHR32361:SF9">
    <property type="entry name" value="FERRIC REDUCTASE TRANSMEMBRANE COMPONENT 3-RELATED"/>
    <property type="match status" value="1"/>
</dbReference>
<dbReference type="RefSeq" id="XP_064767953.1">
    <property type="nucleotide sequence ID" value="XM_064912629.1"/>
</dbReference>
<dbReference type="InterPro" id="IPR017927">
    <property type="entry name" value="FAD-bd_FR_type"/>
</dbReference>
<dbReference type="InterPro" id="IPR039261">
    <property type="entry name" value="FNR_nucleotide-bd"/>
</dbReference>
<name>A0ABR1F518_9ASCO</name>
<feature type="transmembrane region" description="Helical" evidence="17">
    <location>
        <begin position="155"/>
        <end position="172"/>
    </location>
</feature>
<dbReference type="InterPro" id="IPR013130">
    <property type="entry name" value="Fe3_Rdtase_TM_dom"/>
</dbReference>
<dbReference type="SFLD" id="SFLDS00052">
    <property type="entry name" value="Ferric_Reductase_Domain"/>
    <property type="match status" value="1"/>
</dbReference>
<dbReference type="InterPro" id="IPR051410">
    <property type="entry name" value="Ferric/Cupric_Reductase"/>
</dbReference>
<reference evidence="19 20" key="1">
    <citation type="submission" date="2024-03" db="EMBL/GenBank/DDBJ databases">
        <title>Genome-scale model development and genomic sequencing of the oleaginous clade Lipomyces.</title>
        <authorList>
            <consortium name="Lawrence Berkeley National Laboratory"/>
            <person name="Czajka J.J."/>
            <person name="Han Y."/>
            <person name="Kim J."/>
            <person name="Mondo S.J."/>
            <person name="Hofstad B.A."/>
            <person name="Robles A."/>
            <person name="Haridas S."/>
            <person name="Riley R."/>
            <person name="LaButti K."/>
            <person name="Pangilinan J."/>
            <person name="Andreopoulos W."/>
            <person name="Lipzen A."/>
            <person name="Yan J."/>
            <person name="Wang M."/>
            <person name="Ng V."/>
            <person name="Grigoriev I.V."/>
            <person name="Spatafora J.W."/>
            <person name="Magnuson J.K."/>
            <person name="Baker S.E."/>
            <person name="Pomraning K.R."/>
        </authorList>
    </citation>
    <scope>NUCLEOTIDE SEQUENCE [LARGE SCALE GENOMIC DNA]</scope>
    <source>
        <strain evidence="19 20">Phaff 52-87</strain>
    </source>
</reference>
<feature type="transmembrane region" description="Helical" evidence="17">
    <location>
        <begin position="202"/>
        <end position="218"/>
    </location>
</feature>
<dbReference type="EMBL" id="JBBJBU010000006">
    <property type="protein sequence ID" value="KAK7204920.1"/>
    <property type="molecule type" value="Genomic_DNA"/>
</dbReference>
<evidence type="ECO:0000313" key="19">
    <source>
        <dbReference type="EMBL" id="KAK7204920.1"/>
    </source>
</evidence>